<dbReference type="Proteomes" id="UP000078340">
    <property type="component" value="Unassembled WGS sequence"/>
</dbReference>
<evidence type="ECO:0000256" key="1">
    <source>
        <dbReference type="SAM" id="MobiDB-lite"/>
    </source>
</evidence>
<feature type="compositionally biased region" description="Basic residues" evidence="1">
    <location>
        <begin position="1"/>
        <end position="17"/>
    </location>
</feature>
<reference evidence="2 3" key="1">
    <citation type="submission" date="2016-02" db="EMBL/GenBank/DDBJ databases">
        <title>Biosynthesis of antibiotic leucinostatins and their inhibition on Phytophthora in bio-control Purpureocillium lilacinum.</title>
        <authorList>
            <person name="Wang G."/>
            <person name="Liu Z."/>
            <person name="Lin R."/>
            <person name="Li E."/>
            <person name="Mao Z."/>
            <person name="Ling J."/>
            <person name="Yin W."/>
            <person name="Xie B."/>
        </authorList>
    </citation>
    <scope>NUCLEOTIDE SEQUENCE [LARGE SCALE GENOMIC DNA]</scope>
    <source>
        <strain evidence="2">PLFJ-1</strain>
    </source>
</reference>
<gene>
    <name evidence="2" type="ORF">VFPFJ_10886</name>
</gene>
<name>A0A179GBZ1_PURLI</name>
<sequence length="191" mass="21197">MLLGSRRRRPPRRHGPSRRPEHCAFAADGRARQLPYPYQLQCDASLPTTCGSRSSLFSARRPCSSLLFRGGESGARPFQFGIPLARHPVVPALIGTVSSVGSSSSSTRRHGYVHVFTLSVALTWSGQPRAEAGRLRRLEGRPSCVKASTASAISGLQASSSWRRRGWTRSKSRLFSWLARCDWHLEISLRR</sequence>
<evidence type="ECO:0000313" key="2">
    <source>
        <dbReference type="EMBL" id="OAQ75048.1"/>
    </source>
</evidence>
<dbReference type="AlphaFoldDB" id="A0A179GBZ1"/>
<proteinExistence type="predicted"/>
<organism evidence="2 3">
    <name type="scientific">Purpureocillium lilacinum</name>
    <name type="common">Paecilomyces lilacinus</name>
    <dbReference type="NCBI Taxonomy" id="33203"/>
    <lineage>
        <taxon>Eukaryota</taxon>
        <taxon>Fungi</taxon>
        <taxon>Dikarya</taxon>
        <taxon>Ascomycota</taxon>
        <taxon>Pezizomycotina</taxon>
        <taxon>Sordariomycetes</taxon>
        <taxon>Hypocreomycetidae</taxon>
        <taxon>Hypocreales</taxon>
        <taxon>Ophiocordycipitaceae</taxon>
        <taxon>Purpureocillium</taxon>
    </lineage>
</organism>
<evidence type="ECO:0000313" key="3">
    <source>
        <dbReference type="Proteomes" id="UP000078340"/>
    </source>
</evidence>
<feature type="region of interest" description="Disordered" evidence="1">
    <location>
        <begin position="1"/>
        <end position="21"/>
    </location>
</feature>
<accession>A0A179GBZ1</accession>
<dbReference type="EMBL" id="LSBI01000017">
    <property type="protein sequence ID" value="OAQ75048.1"/>
    <property type="molecule type" value="Genomic_DNA"/>
</dbReference>
<protein>
    <submittedName>
        <fullName evidence="2">Uncharacterized protein</fullName>
    </submittedName>
</protein>
<comment type="caution">
    <text evidence="2">The sequence shown here is derived from an EMBL/GenBank/DDBJ whole genome shotgun (WGS) entry which is preliminary data.</text>
</comment>